<dbReference type="PROSITE" id="PS00676">
    <property type="entry name" value="SIGMA54_INTERACT_2"/>
    <property type="match status" value="1"/>
</dbReference>
<accession>A0AAX3BD04</accession>
<dbReference type="InterPro" id="IPR002078">
    <property type="entry name" value="Sigma_54_int"/>
</dbReference>
<keyword evidence="2" id="KW-0067">ATP-binding</keyword>
<protein>
    <submittedName>
        <fullName evidence="8">Sigma 54-interacting transcriptional regulator</fullName>
    </submittedName>
</protein>
<dbReference type="GO" id="GO:0043565">
    <property type="term" value="F:sequence-specific DNA binding"/>
    <property type="evidence" value="ECO:0007669"/>
    <property type="project" value="InterPro"/>
</dbReference>
<dbReference type="Proteomes" id="UP001056539">
    <property type="component" value="Chromosome"/>
</dbReference>
<keyword evidence="4" id="KW-0238">DNA-binding</keyword>
<evidence type="ECO:0000256" key="3">
    <source>
        <dbReference type="ARBA" id="ARBA00023015"/>
    </source>
</evidence>
<evidence type="ECO:0000313" key="8">
    <source>
        <dbReference type="EMBL" id="URA09796.1"/>
    </source>
</evidence>
<dbReference type="SMART" id="SM00065">
    <property type="entry name" value="GAF"/>
    <property type="match status" value="2"/>
</dbReference>
<dbReference type="InterPro" id="IPR025944">
    <property type="entry name" value="Sigma_54_int_dom_CS"/>
</dbReference>
<dbReference type="SMART" id="SM00382">
    <property type="entry name" value="AAA"/>
    <property type="match status" value="1"/>
</dbReference>
<dbReference type="Gene3D" id="1.10.8.60">
    <property type="match status" value="1"/>
</dbReference>
<dbReference type="EMBL" id="CP073355">
    <property type="protein sequence ID" value="URA09796.1"/>
    <property type="molecule type" value="Genomic_DNA"/>
</dbReference>
<dbReference type="PROSITE" id="PS00675">
    <property type="entry name" value="SIGMA54_INTERACT_1"/>
    <property type="match status" value="1"/>
</dbReference>
<dbReference type="Pfam" id="PF01590">
    <property type="entry name" value="GAF"/>
    <property type="match status" value="1"/>
</dbReference>
<dbReference type="KEGG" id="taqu:KDW03_09960"/>
<dbReference type="CDD" id="cd00009">
    <property type="entry name" value="AAA"/>
    <property type="match status" value="1"/>
</dbReference>
<dbReference type="SUPFAM" id="SSF55781">
    <property type="entry name" value="GAF domain-like"/>
    <property type="match status" value="2"/>
</dbReference>
<dbReference type="Gene3D" id="1.10.10.60">
    <property type="entry name" value="Homeodomain-like"/>
    <property type="match status" value="1"/>
</dbReference>
<keyword evidence="1" id="KW-0547">Nucleotide-binding</keyword>
<dbReference type="GO" id="GO:0006355">
    <property type="term" value="P:regulation of DNA-templated transcription"/>
    <property type="evidence" value="ECO:0007669"/>
    <property type="project" value="InterPro"/>
</dbReference>
<dbReference type="PRINTS" id="PR01590">
    <property type="entry name" value="HTHFIS"/>
</dbReference>
<dbReference type="PANTHER" id="PTHR32071">
    <property type="entry name" value="TRANSCRIPTIONAL REGULATORY PROTEIN"/>
    <property type="match status" value="1"/>
</dbReference>
<dbReference type="InterPro" id="IPR058031">
    <property type="entry name" value="AAA_lid_NorR"/>
</dbReference>
<dbReference type="SUPFAM" id="SSF46689">
    <property type="entry name" value="Homeodomain-like"/>
    <property type="match status" value="1"/>
</dbReference>
<dbReference type="InterPro" id="IPR003018">
    <property type="entry name" value="GAF"/>
</dbReference>
<dbReference type="Pfam" id="PF13185">
    <property type="entry name" value="GAF_2"/>
    <property type="match status" value="1"/>
</dbReference>
<reference evidence="8" key="1">
    <citation type="submission" date="2021-04" db="EMBL/GenBank/DDBJ databases">
        <authorList>
            <person name="Postec A."/>
        </authorList>
    </citation>
    <scope>NUCLEOTIDE SEQUENCE</scope>
    <source>
        <strain evidence="8">F1F22</strain>
    </source>
</reference>
<dbReference type="PROSITE" id="PS50045">
    <property type="entry name" value="SIGMA54_INTERACT_4"/>
    <property type="match status" value="1"/>
</dbReference>
<keyword evidence="6" id="KW-0804">Transcription</keyword>
<dbReference type="InterPro" id="IPR002197">
    <property type="entry name" value="HTH_Fis"/>
</dbReference>
<dbReference type="InterPro" id="IPR025943">
    <property type="entry name" value="Sigma_54_int_dom_ATP-bd_2"/>
</dbReference>
<feature type="domain" description="Sigma-54 factor interaction" evidence="7">
    <location>
        <begin position="364"/>
        <end position="593"/>
    </location>
</feature>
<dbReference type="SUPFAM" id="SSF52540">
    <property type="entry name" value="P-loop containing nucleoside triphosphate hydrolases"/>
    <property type="match status" value="1"/>
</dbReference>
<dbReference type="PANTHER" id="PTHR32071:SF57">
    <property type="entry name" value="C4-DICARBOXYLATE TRANSPORT TRANSCRIPTIONAL REGULATORY PROTEIN DCTD"/>
    <property type="match status" value="1"/>
</dbReference>
<dbReference type="GO" id="GO:0005524">
    <property type="term" value="F:ATP binding"/>
    <property type="evidence" value="ECO:0007669"/>
    <property type="project" value="UniProtKB-KW"/>
</dbReference>
<name>A0AAX3BD04_9SPIR</name>
<evidence type="ECO:0000313" key="9">
    <source>
        <dbReference type="Proteomes" id="UP001056539"/>
    </source>
</evidence>
<organism evidence="8 9">
    <name type="scientific">Thermospira aquatica</name>
    <dbReference type="NCBI Taxonomy" id="2828656"/>
    <lineage>
        <taxon>Bacteria</taxon>
        <taxon>Pseudomonadati</taxon>
        <taxon>Spirochaetota</taxon>
        <taxon>Spirochaetia</taxon>
        <taxon>Brevinematales</taxon>
        <taxon>Thermospiraceae</taxon>
        <taxon>Thermospira</taxon>
    </lineage>
</organism>
<dbReference type="AlphaFoldDB" id="A0AAX3BD04"/>
<keyword evidence="3" id="KW-0805">Transcription regulation</keyword>
<evidence type="ECO:0000256" key="5">
    <source>
        <dbReference type="ARBA" id="ARBA00023159"/>
    </source>
</evidence>
<dbReference type="Pfam" id="PF25601">
    <property type="entry name" value="AAA_lid_14"/>
    <property type="match status" value="1"/>
</dbReference>
<dbReference type="InterPro" id="IPR029016">
    <property type="entry name" value="GAF-like_dom_sf"/>
</dbReference>
<evidence type="ECO:0000256" key="4">
    <source>
        <dbReference type="ARBA" id="ARBA00023125"/>
    </source>
</evidence>
<sequence length="685" mass="78200">MLKEDNQIKRLRMIQYLSIAMNQTQDPDELLGLMLDKAIELTKATTGSIMLKEEGSKFLRYAAYRGFDENKIKRVPIAVGEGLTGAVFKDGIPRLVNDVDQDPLYIPLRDDIQSELIVPLQVEGQIIGVLSVDSVEKNAFSEEDLELLYTISNQAAQILYRTRLYEELKYKIHLQEILIEISQLIEKKIDLQDIFDSVMNILGERIHIDRGMLVLFEPEQSDKLSIFAGYRLTSEECERGIYRVGEGIIGGVVATGEPQSIPNIHEESRFLNRLKIKRDKEKPISFIAVPLKLEGLTLGVLAIEKEYDNKTYLKDLESMLFLVGQILSNKVRLARTFQQEKASLLEENLTLKKELEKNYTFHHIVGKNAKMRAVFELIHTVADTNASVLILGESGTGKELVARALHYNSSRKDKPFVSINCASIPENLLESELFGYKKGAFTGANTDKKGLFLVANGGTLFLDEIGDMPFALQAHLLRALQEREISPLGSETKIPIDVRIVAATNKVLKNLVKEKKFREDLYYRLNVIEIQLPPLRERKDDIPLLVRHFIQKVAQRENRSQVEISEEALIALMNYSWPGNVRELENSIERAFILAQGRRIELHHIAPFLTTEEEQRIFSLSEWIKSFLENAAYNGQVYEKVIGEVERELIHQALLINDRNKVKTADFLGINRNTLRTKIDQYHIT</sequence>
<dbReference type="InterPro" id="IPR003593">
    <property type="entry name" value="AAA+_ATPase"/>
</dbReference>
<dbReference type="InterPro" id="IPR009057">
    <property type="entry name" value="Homeodomain-like_sf"/>
</dbReference>
<evidence type="ECO:0000256" key="1">
    <source>
        <dbReference type="ARBA" id="ARBA00022741"/>
    </source>
</evidence>
<dbReference type="RefSeq" id="WP_271434930.1">
    <property type="nucleotide sequence ID" value="NZ_CP073355.1"/>
</dbReference>
<dbReference type="InterPro" id="IPR025662">
    <property type="entry name" value="Sigma_54_int_dom_ATP-bd_1"/>
</dbReference>
<reference evidence="8" key="2">
    <citation type="submission" date="2022-06" db="EMBL/GenBank/DDBJ databases">
        <title>Thermospira aquatica gen. nov., sp. nov.</title>
        <authorList>
            <person name="Ben Ali Gam Z."/>
            <person name="Labat M."/>
        </authorList>
    </citation>
    <scope>NUCLEOTIDE SEQUENCE</scope>
    <source>
        <strain evidence="8">F1F22</strain>
    </source>
</reference>
<proteinExistence type="predicted"/>
<dbReference type="FunFam" id="1.10.8.60:FF:000014">
    <property type="entry name" value="DNA-binding transcriptional regulator NtrC"/>
    <property type="match status" value="1"/>
</dbReference>
<dbReference type="PROSITE" id="PS00688">
    <property type="entry name" value="SIGMA54_INTERACT_3"/>
    <property type="match status" value="1"/>
</dbReference>
<dbReference type="Pfam" id="PF00158">
    <property type="entry name" value="Sigma54_activat"/>
    <property type="match status" value="1"/>
</dbReference>
<keyword evidence="9" id="KW-1185">Reference proteome</keyword>
<keyword evidence="5" id="KW-0010">Activator</keyword>
<dbReference type="InterPro" id="IPR027417">
    <property type="entry name" value="P-loop_NTPase"/>
</dbReference>
<dbReference type="Gene3D" id="3.40.50.300">
    <property type="entry name" value="P-loop containing nucleotide triphosphate hydrolases"/>
    <property type="match status" value="1"/>
</dbReference>
<dbReference type="Pfam" id="PF02954">
    <property type="entry name" value="HTH_8"/>
    <property type="match status" value="1"/>
</dbReference>
<evidence type="ECO:0000256" key="2">
    <source>
        <dbReference type="ARBA" id="ARBA00022840"/>
    </source>
</evidence>
<gene>
    <name evidence="8" type="ORF">KDW03_09960</name>
</gene>
<dbReference type="Gene3D" id="3.30.450.40">
    <property type="match status" value="2"/>
</dbReference>
<evidence type="ECO:0000256" key="6">
    <source>
        <dbReference type="ARBA" id="ARBA00023163"/>
    </source>
</evidence>
<dbReference type="FunFam" id="3.40.50.300:FF:000006">
    <property type="entry name" value="DNA-binding transcriptional regulator NtrC"/>
    <property type="match status" value="1"/>
</dbReference>
<evidence type="ECO:0000259" key="7">
    <source>
        <dbReference type="PROSITE" id="PS50045"/>
    </source>
</evidence>